<keyword evidence="1" id="KW-1133">Transmembrane helix</keyword>
<evidence type="ECO:0000256" key="1">
    <source>
        <dbReference type="SAM" id="Phobius"/>
    </source>
</evidence>
<keyword evidence="1" id="KW-0812">Transmembrane</keyword>
<name>A0AAD4JJT2_PERFH</name>
<proteinExistence type="predicted"/>
<reference evidence="2 3" key="1">
    <citation type="journal article" date="2021" name="Nat. Commun.">
        <title>Incipient diploidization of the medicinal plant Perilla within 10,000 years.</title>
        <authorList>
            <person name="Zhang Y."/>
            <person name="Shen Q."/>
            <person name="Leng L."/>
            <person name="Zhang D."/>
            <person name="Chen S."/>
            <person name="Shi Y."/>
            <person name="Ning Z."/>
            <person name="Chen S."/>
        </authorList>
    </citation>
    <scope>NUCLEOTIDE SEQUENCE [LARGE SCALE GENOMIC DNA]</scope>
    <source>
        <strain evidence="3">cv. PC099</strain>
    </source>
</reference>
<accession>A0AAD4JJT2</accession>
<organism evidence="2 3">
    <name type="scientific">Perilla frutescens var. hirtella</name>
    <name type="common">Perilla citriodora</name>
    <name type="synonym">Perilla setoyensis</name>
    <dbReference type="NCBI Taxonomy" id="608512"/>
    <lineage>
        <taxon>Eukaryota</taxon>
        <taxon>Viridiplantae</taxon>
        <taxon>Streptophyta</taxon>
        <taxon>Embryophyta</taxon>
        <taxon>Tracheophyta</taxon>
        <taxon>Spermatophyta</taxon>
        <taxon>Magnoliopsida</taxon>
        <taxon>eudicotyledons</taxon>
        <taxon>Gunneridae</taxon>
        <taxon>Pentapetalae</taxon>
        <taxon>asterids</taxon>
        <taxon>lamiids</taxon>
        <taxon>Lamiales</taxon>
        <taxon>Lamiaceae</taxon>
        <taxon>Nepetoideae</taxon>
        <taxon>Elsholtzieae</taxon>
        <taxon>Perilla</taxon>
    </lineage>
</organism>
<sequence length="118" mass="13159">MMVVDDFVPETEEASMTAVENFVPDTEDQVVMAMEIEAQGGDWRGEVANSMLQILLPRYFELVRSNPAVVMVIFVGFAAYVICVLYCVPFGVSCGRLKCAEMINMCSHISYWAMTSVI</sequence>
<gene>
    <name evidence="2" type="ORF">C2S53_006142</name>
</gene>
<evidence type="ECO:0000313" key="3">
    <source>
        <dbReference type="Proteomes" id="UP001190926"/>
    </source>
</evidence>
<comment type="caution">
    <text evidence="2">The sequence shown here is derived from an EMBL/GenBank/DDBJ whole genome shotgun (WGS) entry which is preliminary data.</text>
</comment>
<keyword evidence="3" id="KW-1185">Reference proteome</keyword>
<evidence type="ECO:0000313" key="2">
    <source>
        <dbReference type="EMBL" id="KAH6834619.1"/>
    </source>
</evidence>
<keyword evidence="1" id="KW-0472">Membrane</keyword>
<dbReference type="Proteomes" id="UP001190926">
    <property type="component" value="Unassembled WGS sequence"/>
</dbReference>
<dbReference type="EMBL" id="SDAM02000045">
    <property type="protein sequence ID" value="KAH6834619.1"/>
    <property type="molecule type" value="Genomic_DNA"/>
</dbReference>
<feature type="transmembrane region" description="Helical" evidence="1">
    <location>
        <begin position="68"/>
        <end position="88"/>
    </location>
</feature>
<dbReference type="AlphaFoldDB" id="A0AAD4JJT2"/>
<protein>
    <submittedName>
        <fullName evidence="2">Uncharacterized protein</fullName>
    </submittedName>
</protein>